<feature type="transmembrane region" description="Helical" evidence="7">
    <location>
        <begin position="193"/>
        <end position="213"/>
    </location>
</feature>
<feature type="region of interest" description="Disordered" evidence="6">
    <location>
        <begin position="277"/>
        <end position="355"/>
    </location>
</feature>
<dbReference type="AlphaFoldDB" id="A0A8H3I5Q1"/>
<feature type="compositionally biased region" description="Basic and acidic residues" evidence="6">
    <location>
        <begin position="322"/>
        <end position="331"/>
    </location>
</feature>
<dbReference type="OrthoDB" id="5405369at2759"/>
<evidence type="ECO:0000313" key="9">
    <source>
        <dbReference type="EMBL" id="CAF9908320.1"/>
    </source>
</evidence>
<sequence>MRFWLRGRQKSHLRLDDWLMLPASGLFIGMCICAISGVHRRVWGYPTLDPNEDVEAYNSSQIFEGQLLEAFQFIQILALGCIKLGALFFYRRIFSTGVSNTIFDTTLNLCIAITILWTMAMTVMNAIQCGSHISTLWTISVSDYLEYCIYVFPFLTGFAISNFLLDVLILALPTPKIWSLHATTTRKIGVTGVFGLAAIGLAASAVRMASYIHLTKDGPSPTADGHLEDTETVFWSILECGLCLLAVNLPSLSAMVGHVSSPASRLLASIRSALSLHSNGSDSHRSSRSRSGGAGAAHGYAADSRVRIHETTKGRSSKWHRLREIDSREAGADAPRVSNGTDYNGKGADHRGSMV</sequence>
<evidence type="ECO:0000256" key="4">
    <source>
        <dbReference type="ARBA" id="ARBA00023136"/>
    </source>
</evidence>
<evidence type="ECO:0000256" key="1">
    <source>
        <dbReference type="ARBA" id="ARBA00004141"/>
    </source>
</evidence>
<evidence type="ECO:0000256" key="2">
    <source>
        <dbReference type="ARBA" id="ARBA00022692"/>
    </source>
</evidence>
<comment type="subcellular location">
    <subcellularLocation>
        <location evidence="1">Membrane</location>
        <topology evidence="1">Multi-pass membrane protein</topology>
    </subcellularLocation>
</comment>
<evidence type="ECO:0000256" key="6">
    <source>
        <dbReference type="SAM" id="MobiDB-lite"/>
    </source>
</evidence>
<name>A0A8H3I5Q1_9LECA</name>
<accession>A0A8H3I5Q1</accession>
<feature type="transmembrane region" description="Helical" evidence="7">
    <location>
        <begin position="147"/>
        <end position="172"/>
    </location>
</feature>
<dbReference type="InterPro" id="IPR052337">
    <property type="entry name" value="SAT4-like"/>
</dbReference>
<comment type="caution">
    <text evidence="9">The sequence shown here is derived from an EMBL/GenBank/DDBJ whole genome shotgun (WGS) entry which is preliminary data.</text>
</comment>
<feature type="transmembrane region" description="Helical" evidence="7">
    <location>
        <begin position="21"/>
        <end position="39"/>
    </location>
</feature>
<feature type="compositionally biased region" description="Basic and acidic residues" evidence="6">
    <location>
        <begin position="304"/>
        <end position="313"/>
    </location>
</feature>
<keyword evidence="10" id="KW-1185">Reference proteome</keyword>
<comment type="similarity">
    <text evidence="5">Belongs to the SAT4 family.</text>
</comment>
<dbReference type="GO" id="GO:0016020">
    <property type="term" value="C:membrane"/>
    <property type="evidence" value="ECO:0007669"/>
    <property type="project" value="UniProtKB-SubCell"/>
</dbReference>
<dbReference type="EMBL" id="CAJPDR010000027">
    <property type="protein sequence ID" value="CAF9908320.1"/>
    <property type="molecule type" value="Genomic_DNA"/>
</dbReference>
<feature type="transmembrane region" description="Helical" evidence="7">
    <location>
        <begin position="70"/>
        <end position="90"/>
    </location>
</feature>
<dbReference type="InterPro" id="IPR049326">
    <property type="entry name" value="Rhodopsin_dom_fungi"/>
</dbReference>
<protein>
    <recommendedName>
        <fullName evidence="8">Rhodopsin domain-containing protein</fullName>
    </recommendedName>
</protein>
<feature type="domain" description="Rhodopsin" evidence="8">
    <location>
        <begin position="1"/>
        <end position="256"/>
    </location>
</feature>
<dbReference type="PANTHER" id="PTHR33048">
    <property type="entry name" value="PTH11-LIKE INTEGRAL MEMBRANE PROTEIN (AFU_ORTHOLOGUE AFUA_5G11245)"/>
    <property type="match status" value="1"/>
</dbReference>
<evidence type="ECO:0000256" key="7">
    <source>
        <dbReference type="SAM" id="Phobius"/>
    </source>
</evidence>
<keyword evidence="3 7" id="KW-1133">Transmembrane helix</keyword>
<evidence type="ECO:0000313" key="10">
    <source>
        <dbReference type="Proteomes" id="UP000664203"/>
    </source>
</evidence>
<organism evidence="9 10">
    <name type="scientific">Alectoria fallacina</name>
    <dbReference type="NCBI Taxonomy" id="1903189"/>
    <lineage>
        <taxon>Eukaryota</taxon>
        <taxon>Fungi</taxon>
        <taxon>Dikarya</taxon>
        <taxon>Ascomycota</taxon>
        <taxon>Pezizomycotina</taxon>
        <taxon>Lecanoromycetes</taxon>
        <taxon>OSLEUM clade</taxon>
        <taxon>Lecanoromycetidae</taxon>
        <taxon>Lecanorales</taxon>
        <taxon>Lecanorineae</taxon>
        <taxon>Parmeliaceae</taxon>
        <taxon>Alectoria</taxon>
    </lineage>
</organism>
<dbReference type="Proteomes" id="UP000664203">
    <property type="component" value="Unassembled WGS sequence"/>
</dbReference>
<gene>
    <name evidence="9" type="ORF">ALECFALPRED_004379</name>
</gene>
<proteinExistence type="inferred from homology"/>
<evidence type="ECO:0000256" key="3">
    <source>
        <dbReference type="ARBA" id="ARBA00022989"/>
    </source>
</evidence>
<dbReference type="Pfam" id="PF20684">
    <property type="entry name" value="Fung_rhodopsin"/>
    <property type="match status" value="1"/>
</dbReference>
<evidence type="ECO:0000256" key="5">
    <source>
        <dbReference type="ARBA" id="ARBA00038359"/>
    </source>
</evidence>
<dbReference type="PANTHER" id="PTHR33048:SF157">
    <property type="entry name" value="INTEGRAL MEMBRANE PROTEIN"/>
    <property type="match status" value="1"/>
</dbReference>
<keyword evidence="2 7" id="KW-0812">Transmembrane</keyword>
<feature type="transmembrane region" description="Helical" evidence="7">
    <location>
        <begin position="102"/>
        <end position="127"/>
    </location>
</feature>
<reference evidence="9" key="1">
    <citation type="submission" date="2021-03" db="EMBL/GenBank/DDBJ databases">
        <authorList>
            <person name="Tagirdzhanova G."/>
        </authorList>
    </citation>
    <scope>NUCLEOTIDE SEQUENCE</scope>
</reference>
<feature type="transmembrane region" description="Helical" evidence="7">
    <location>
        <begin position="233"/>
        <end position="256"/>
    </location>
</feature>
<keyword evidence="4 7" id="KW-0472">Membrane</keyword>
<evidence type="ECO:0000259" key="8">
    <source>
        <dbReference type="Pfam" id="PF20684"/>
    </source>
</evidence>